<dbReference type="PANTHER" id="PTHR43749:SF2">
    <property type="entry name" value="RNA-SPLICING LIGASE RTCB"/>
    <property type="match status" value="1"/>
</dbReference>
<dbReference type="PRINTS" id="PR00379">
    <property type="entry name" value="INTEIN"/>
</dbReference>
<comment type="caution">
    <text evidence="14">The sequence shown here is derived from an EMBL/GenBank/DDBJ whole genome shotgun (WGS) entry which is preliminary data.</text>
</comment>
<dbReference type="InterPro" id="IPR036025">
    <property type="entry name" value="RtcB-like_sf"/>
</dbReference>
<keyword evidence="10" id="KW-0342">GTP-binding</keyword>
<organism evidence="14 15">
    <name type="scientific">Saccharothrix xinjiangensis</name>
    <dbReference type="NCBI Taxonomy" id="204798"/>
    <lineage>
        <taxon>Bacteria</taxon>
        <taxon>Bacillati</taxon>
        <taxon>Actinomycetota</taxon>
        <taxon>Actinomycetes</taxon>
        <taxon>Pseudonocardiales</taxon>
        <taxon>Pseudonocardiaceae</taxon>
        <taxon>Saccharothrix</taxon>
    </lineage>
</organism>
<dbReference type="Proteomes" id="UP001595833">
    <property type="component" value="Unassembled WGS sequence"/>
</dbReference>
<keyword evidence="7" id="KW-0378">Hydrolase</keyword>
<dbReference type="InterPro" id="IPR030934">
    <property type="entry name" value="Intein_C"/>
</dbReference>
<keyword evidence="15" id="KW-1185">Reference proteome</keyword>
<evidence type="ECO:0000313" key="14">
    <source>
        <dbReference type="EMBL" id="MFC5056199.1"/>
    </source>
</evidence>
<keyword evidence="3" id="KW-0436">Ligase</keyword>
<dbReference type="PANTHER" id="PTHR43749">
    <property type="entry name" value="RNA-SPLICING LIGASE RTCB"/>
    <property type="match status" value="1"/>
</dbReference>
<evidence type="ECO:0000256" key="8">
    <source>
        <dbReference type="ARBA" id="ARBA00022800"/>
    </source>
</evidence>
<comment type="cofactor">
    <cofactor evidence="1">
        <name>Mn(2+)</name>
        <dbReference type="ChEBI" id="CHEBI:29035"/>
    </cofactor>
</comment>
<dbReference type="InterPro" id="IPR052915">
    <property type="entry name" value="RtcB-like"/>
</dbReference>
<dbReference type="InterPro" id="IPR001233">
    <property type="entry name" value="RtcB"/>
</dbReference>
<feature type="domain" description="Hint" evidence="13">
    <location>
        <begin position="257"/>
        <end position="354"/>
    </location>
</feature>
<comment type="catalytic activity">
    <reaction evidence="12">
        <text>a 3'-end 3'-phospho-ribonucleotide-RNA + a 5'-end dephospho-ribonucleoside-RNA + GTP = a ribonucleotidyl-ribonucleotide-RNA + GMP + diphosphate</text>
        <dbReference type="Rhea" id="RHEA:68076"/>
        <dbReference type="Rhea" id="RHEA-COMP:10463"/>
        <dbReference type="Rhea" id="RHEA-COMP:13936"/>
        <dbReference type="Rhea" id="RHEA-COMP:17355"/>
        <dbReference type="ChEBI" id="CHEBI:33019"/>
        <dbReference type="ChEBI" id="CHEBI:37565"/>
        <dbReference type="ChEBI" id="CHEBI:58115"/>
        <dbReference type="ChEBI" id="CHEBI:83062"/>
        <dbReference type="ChEBI" id="CHEBI:138284"/>
        <dbReference type="ChEBI" id="CHEBI:173118"/>
        <dbReference type="EC" id="6.5.1.8"/>
    </reaction>
</comment>
<gene>
    <name evidence="14" type="ORF">ACFPFM_20880</name>
</gene>
<accession>A0ABV9Y391</accession>
<evidence type="ECO:0000256" key="11">
    <source>
        <dbReference type="ARBA" id="ARBA00023211"/>
    </source>
</evidence>
<dbReference type="SUPFAM" id="SSF103365">
    <property type="entry name" value="Hypothetical protein PH1602"/>
    <property type="match status" value="2"/>
</dbReference>
<keyword evidence="9" id="KW-0404">Intron homing</keyword>
<keyword evidence="6" id="KW-0547">Nucleotide-binding</keyword>
<dbReference type="RefSeq" id="WP_344040753.1">
    <property type="nucleotide sequence ID" value="NZ_BAAAKE010000024.1"/>
</dbReference>
<evidence type="ECO:0000256" key="9">
    <source>
        <dbReference type="ARBA" id="ARBA00022886"/>
    </source>
</evidence>
<dbReference type="Gene3D" id="2.170.16.10">
    <property type="entry name" value="Hedgehog/Intein (Hint) domain"/>
    <property type="match status" value="1"/>
</dbReference>
<keyword evidence="8" id="KW-0692">RNA repair</keyword>
<evidence type="ECO:0000256" key="3">
    <source>
        <dbReference type="ARBA" id="ARBA00022598"/>
    </source>
</evidence>
<evidence type="ECO:0000313" key="15">
    <source>
        <dbReference type="Proteomes" id="UP001595833"/>
    </source>
</evidence>
<evidence type="ECO:0000256" key="12">
    <source>
        <dbReference type="ARBA" id="ARBA00047746"/>
    </source>
</evidence>
<dbReference type="SMART" id="SM00306">
    <property type="entry name" value="HintN"/>
    <property type="match status" value="1"/>
</dbReference>
<dbReference type="InterPro" id="IPR036844">
    <property type="entry name" value="Hint_dom_sf"/>
</dbReference>
<dbReference type="Pfam" id="PF01139">
    <property type="entry name" value="RtcB"/>
    <property type="match status" value="2"/>
</dbReference>
<dbReference type="InterPro" id="IPR003587">
    <property type="entry name" value="Hint_dom_N"/>
</dbReference>
<dbReference type="InterPro" id="IPR006142">
    <property type="entry name" value="INTEIN"/>
</dbReference>
<dbReference type="SUPFAM" id="SSF51294">
    <property type="entry name" value="Hedgehog/intein (Hint) domain"/>
    <property type="match status" value="1"/>
</dbReference>
<keyword evidence="4" id="KW-0540">Nuclease</keyword>
<keyword evidence="11" id="KW-0464">Manganese</keyword>
<dbReference type="PROSITE" id="PS50818">
    <property type="entry name" value="INTEIN_C_TER"/>
    <property type="match status" value="1"/>
</dbReference>
<sequence length="701" mass="77584">MEHINKRLVNWASILDPGAREQAEKASRMPFIHPHLALMPDAHLGKGATVGSVIPTLGAIIPAAVGVDIGCGMIAVRTQFTREDLRSRPLAPLRQAIEKAVPLSAGKHNTRLTDTARERVDVLTRSAEAAGFDPASYAGNWASQLGSLGSGNHFIEVTVDETGRVWLFLHSGSRGVGNKIAQKHIAVARRQCERRWIDLPDLDLAYLVEGEDEFWRYIREMRWAQEFAWLNREEMMDRVVDCLSGWSGQDARRLETVNCFAGETKVITRTGTRPIEALAGGRHELLTANGEWVKAPVRSFGRQEVHEVVLSRSGVVKKIRATPGHRWLLRSRRGHEHEATTAELKAGDRLQFTFPRRPEGLAVDRLAAARGFVYGDGSRNGNRSTANFCGTKDAALMPLFDGLGRPPRVYSDQTRINGLPVEWKTERPPLDAPADELYGWLAGYFAADGDVDGTGRPTLTSASFSDLEFVRLACQAVGIGTFGIRSRLRSGFGGEPTALHLVGLMRGDLGPEFFLLDHHRARFVAGRHAAERRGWNVISVRPTGEWTEVYCAVVEGTQSFALADNILTHNCHHNYTERETHFGKEVWLSRKGAINAEEGRPGLIPGSMGTASYVVVGKGNPVSLNSSPHGAGREYSRSKARRTFTRDDLRKAMEGIEYRDTDAFIDEIPAAYKDIDVVMRDAEDLVEVRHTLRQVVNVKGD</sequence>
<proteinExistence type="predicted"/>
<dbReference type="EMBL" id="JBHSJB010000018">
    <property type="protein sequence ID" value="MFC5056199.1"/>
    <property type="molecule type" value="Genomic_DNA"/>
</dbReference>
<keyword evidence="7" id="KW-0255">Endonuclease</keyword>
<dbReference type="PROSITE" id="PS50817">
    <property type="entry name" value="INTEIN_N_TER"/>
    <property type="match status" value="1"/>
</dbReference>
<evidence type="ECO:0000256" key="4">
    <source>
        <dbReference type="ARBA" id="ARBA00022722"/>
    </source>
</evidence>
<name>A0ABV9Y391_9PSEU</name>
<evidence type="ECO:0000256" key="7">
    <source>
        <dbReference type="ARBA" id="ARBA00022759"/>
    </source>
</evidence>
<protein>
    <recommendedName>
        <fullName evidence="2">3'-phosphate/5'-hydroxy nucleic acid ligase</fullName>
        <ecNumber evidence="2">6.5.1.8</ecNumber>
    </recommendedName>
</protein>
<keyword evidence="5" id="KW-0479">Metal-binding</keyword>
<evidence type="ECO:0000256" key="6">
    <source>
        <dbReference type="ARBA" id="ARBA00022741"/>
    </source>
</evidence>
<reference evidence="15" key="1">
    <citation type="journal article" date="2019" name="Int. J. Syst. Evol. Microbiol.">
        <title>The Global Catalogue of Microorganisms (GCM) 10K type strain sequencing project: providing services to taxonomists for standard genome sequencing and annotation.</title>
        <authorList>
            <consortium name="The Broad Institute Genomics Platform"/>
            <consortium name="The Broad Institute Genome Sequencing Center for Infectious Disease"/>
            <person name="Wu L."/>
            <person name="Ma J."/>
        </authorList>
    </citation>
    <scope>NUCLEOTIDE SEQUENCE [LARGE SCALE GENOMIC DNA]</scope>
    <source>
        <strain evidence="15">KCTC 12848</strain>
    </source>
</reference>
<dbReference type="CDD" id="cd00081">
    <property type="entry name" value="Hint"/>
    <property type="match status" value="1"/>
</dbReference>
<evidence type="ECO:0000256" key="10">
    <source>
        <dbReference type="ARBA" id="ARBA00023134"/>
    </source>
</evidence>
<dbReference type="EC" id="6.5.1.8" evidence="2"/>
<evidence type="ECO:0000259" key="13">
    <source>
        <dbReference type="SMART" id="SM00306"/>
    </source>
</evidence>
<evidence type="ECO:0000256" key="5">
    <source>
        <dbReference type="ARBA" id="ARBA00022723"/>
    </source>
</evidence>
<dbReference type="InterPro" id="IPR006141">
    <property type="entry name" value="Intein_N"/>
</dbReference>
<evidence type="ECO:0000256" key="1">
    <source>
        <dbReference type="ARBA" id="ARBA00001936"/>
    </source>
</evidence>
<evidence type="ECO:0000256" key="2">
    <source>
        <dbReference type="ARBA" id="ARBA00012726"/>
    </source>
</evidence>
<dbReference type="Gene3D" id="3.90.1860.10">
    <property type="entry name" value="tRNA-splicing ligase RtcB"/>
    <property type="match status" value="2"/>
</dbReference>